<dbReference type="InterPro" id="IPR007052">
    <property type="entry name" value="CS_dom"/>
</dbReference>
<organism evidence="7 8">
    <name type="scientific">Rotaria magnacalcarata</name>
    <dbReference type="NCBI Taxonomy" id="392030"/>
    <lineage>
        <taxon>Eukaryota</taxon>
        <taxon>Metazoa</taxon>
        <taxon>Spiralia</taxon>
        <taxon>Gnathifera</taxon>
        <taxon>Rotifera</taxon>
        <taxon>Eurotatoria</taxon>
        <taxon>Bdelloidea</taxon>
        <taxon>Philodinida</taxon>
        <taxon>Philodinidae</taxon>
        <taxon>Rotaria</taxon>
    </lineage>
</organism>
<dbReference type="PANTHER" id="PTHR21664">
    <property type="entry name" value="CHRONIC MYELOGENOUS LEUKEMIA TUMOR ANTIGEN 66"/>
    <property type="match status" value="1"/>
</dbReference>
<dbReference type="GO" id="GO:0005634">
    <property type="term" value="C:nucleus"/>
    <property type="evidence" value="ECO:0007669"/>
    <property type="project" value="UniProtKB-SubCell"/>
</dbReference>
<keyword evidence="4" id="KW-0963">Cytoplasm</keyword>
<dbReference type="CDD" id="cd06467">
    <property type="entry name" value="p23_NUDC_like"/>
    <property type="match status" value="1"/>
</dbReference>
<evidence type="ECO:0000259" key="6">
    <source>
        <dbReference type="PROSITE" id="PS51203"/>
    </source>
</evidence>
<evidence type="ECO:0000256" key="2">
    <source>
        <dbReference type="ARBA" id="ARBA00004496"/>
    </source>
</evidence>
<dbReference type="AlphaFoldDB" id="A0A815AYN0"/>
<dbReference type="PROSITE" id="PS51203">
    <property type="entry name" value="CS"/>
    <property type="match status" value="1"/>
</dbReference>
<keyword evidence="5" id="KW-0539">Nucleus</keyword>
<dbReference type="Proteomes" id="UP000663855">
    <property type="component" value="Unassembled WGS sequence"/>
</dbReference>
<comment type="subcellular location">
    <subcellularLocation>
        <location evidence="2">Cytoplasm</location>
    </subcellularLocation>
    <subcellularLocation>
        <location evidence="1">Nucleus</location>
    </subcellularLocation>
</comment>
<dbReference type="PANTHER" id="PTHR21664:SF1">
    <property type="entry name" value="NUDC DOMAIN-CONTAINING PROTEIN 1"/>
    <property type="match status" value="1"/>
</dbReference>
<dbReference type="EMBL" id="CAJNOV010006862">
    <property type="protein sequence ID" value="CAF1263035.1"/>
    <property type="molecule type" value="Genomic_DNA"/>
</dbReference>
<dbReference type="GO" id="GO:0005737">
    <property type="term" value="C:cytoplasm"/>
    <property type="evidence" value="ECO:0007669"/>
    <property type="project" value="UniProtKB-SubCell"/>
</dbReference>
<dbReference type="InterPro" id="IPR037895">
    <property type="entry name" value="NUDCD1"/>
</dbReference>
<evidence type="ECO:0000256" key="4">
    <source>
        <dbReference type="ARBA" id="ARBA00022490"/>
    </source>
</evidence>
<dbReference type="Pfam" id="PF04969">
    <property type="entry name" value="CS"/>
    <property type="match status" value="1"/>
</dbReference>
<dbReference type="SUPFAM" id="SSF49764">
    <property type="entry name" value="HSP20-like chaperones"/>
    <property type="match status" value="1"/>
</dbReference>
<feature type="domain" description="CS" evidence="6">
    <location>
        <begin position="259"/>
        <end position="348"/>
    </location>
</feature>
<sequence length="558" mass="64166">MTEWREFRPEQKLLNSNFDGYRLTLEPLAQYSLKFDNNIHVQKDIELGNDLYSYNSIKGFKSLNQLYINSWKPNNNDLYYFDQMHSIQQVDLTSNQSFSHLQQPTIVYQLSNTTLYGSMIFISDSLVFVCDGRSKLSVLNTNNPKWKLLHDEDFDEYLTSPIRLIHAVSCEGYLHAIIGFIQAECQLLWATFSIGSSSEIKLIRRRILNGKKWPDFVAIESNGQSVYVAAEGLYTFKYDSLIEVKKEEPPKEPVVEKIESSYHYIWSQTHNMIEIEIDITTSELQQWCVNIESNHLKCSVDDDILIDAKLFGNIDPKESSYVITKDKSNQLTITLQKSNIGSFWSEVFKEGKSMSGDIKMNGLPETNNTDETDELKQPYNSQQLEECDQYANDTDVYLSRFDGDTHAVTHQALINNQILFTKLNPPSLCIRHDVDGLIWHINSITSNDQLPWTHEATLNAFGYVQASKQNRKFLSTPTDYSYALISDSRIHLYIYKQNTPTSNLPGTSLRNRKTGKVVDSIAKQHMISLENHNEILGLITTNEQTFILTDDQLFIISV</sequence>
<name>A0A815AYN0_9BILA</name>
<evidence type="ECO:0000256" key="5">
    <source>
        <dbReference type="ARBA" id="ARBA00023242"/>
    </source>
</evidence>
<proteinExistence type="predicted"/>
<protein>
    <recommendedName>
        <fullName evidence="3">NudC domain-containing protein 1</fullName>
    </recommendedName>
</protein>
<evidence type="ECO:0000313" key="8">
    <source>
        <dbReference type="Proteomes" id="UP000663855"/>
    </source>
</evidence>
<accession>A0A815AYN0</accession>
<evidence type="ECO:0000313" key="7">
    <source>
        <dbReference type="EMBL" id="CAF1263035.1"/>
    </source>
</evidence>
<dbReference type="InterPro" id="IPR008978">
    <property type="entry name" value="HSP20-like_chaperone"/>
</dbReference>
<gene>
    <name evidence="7" type="ORF">CJN711_LOCUS15089</name>
</gene>
<evidence type="ECO:0000256" key="1">
    <source>
        <dbReference type="ARBA" id="ARBA00004123"/>
    </source>
</evidence>
<dbReference type="Gene3D" id="2.60.40.790">
    <property type="match status" value="1"/>
</dbReference>
<reference evidence="7" key="1">
    <citation type="submission" date="2021-02" db="EMBL/GenBank/DDBJ databases">
        <authorList>
            <person name="Nowell W R."/>
        </authorList>
    </citation>
    <scope>NUCLEOTIDE SEQUENCE</scope>
</reference>
<comment type="caution">
    <text evidence="7">The sequence shown here is derived from an EMBL/GenBank/DDBJ whole genome shotgun (WGS) entry which is preliminary data.</text>
</comment>
<evidence type="ECO:0000256" key="3">
    <source>
        <dbReference type="ARBA" id="ARBA00018915"/>
    </source>
</evidence>